<name>A0A2P7BA84_9HYPH</name>
<keyword evidence="1" id="KW-0732">Signal</keyword>
<evidence type="ECO:0000313" key="2">
    <source>
        <dbReference type="EMBL" id="PSH63373.1"/>
    </source>
</evidence>
<dbReference type="SUPFAM" id="SSF50199">
    <property type="entry name" value="Staphylococcal nuclease"/>
    <property type="match status" value="1"/>
</dbReference>
<reference evidence="3" key="1">
    <citation type="submission" date="2017-11" db="EMBL/GenBank/DDBJ databases">
        <authorList>
            <person name="Kuznetsova I."/>
            <person name="Sazanova A."/>
            <person name="Chirak E."/>
            <person name="Safronova V."/>
            <person name="Willems A."/>
        </authorList>
    </citation>
    <scope>NUCLEOTIDE SEQUENCE [LARGE SCALE GENOMIC DNA]</scope>
    <source>
        <strain evidence="3">STM 196</strain>
    </source>
</reference>
<sequence>MRSIAILSAGIIALSSTITTAQQTDQSRPEPAAQVFSIPQTGLSFLTGDTWQQGSQKMRLYGVQACIRGTLYTDNSGLKQDCGAVSLAMLAAMIRDTKPTCSPIAQLPSRTLQESATILVICSAHVGDKSLDLGTALITQGFAFAAFSNDAKPVYMPYLVAEATAKQSKAGLWAYPDMPHPNLVLFEAMQSQTQKP</sequence>
<dbReference type="Gene3D" id="2.40.50.90">
    <property type="match status" value="1"/>
</dbReference>
<evidence type="ECO:0000256" key="1">
    <source>
        <dbReference type="SAM" id="SignalP"/>
    </source>
</evidence>
<gene>
    <name evidence="2" type="ORF">CU102_24030</name>
</gene>
<keyword evidence="3" id="KW-1185">Reference proteome</keyword>
<proteinExistence type="predicted"/>
<accession>A0A2P7BA84</accession>
<dbReference type="AlphaFoldDB" id="A0A2P7BA84"/>
<dbReference type="Proteomes" id="UP000241444">
    <property type="component" value="Unassembled WGS sequence"/>
</dbReference>
<dbReference type="EMBL" id="PGGO01000025">
    <property type="protein sequence ID" value="PSH63373.1"/>
    <property type="molecule type" value="Genomic_DNA"/>
</dbReference>
<feature type="signal peptide" evidence="1">
    <location>
        <begin position="1"/>
        <end position="21"/>
    </location>
</feature>
<dbReference type="OrthoDB" id="8126240at2"/>
<organism evidence="2 3">
    <name type="scientific">Phyllobacterium brassicacearum</name>
    <dbReference type="NCBI Taxonomy" id="314235"/>
    <lineage>
        <taxon>Bacteria</taxon>
        <taxon>Pseudomonadati</taxon>
        <taxon>Pseudomonadota</taxon>
        <taxon>Alphaproteobacteria</taxon>
        <taxon>Hyphomicrobiales</taxon>
        <taxon>Phyllobacteriaceae</taxon>
        <taxon>Phyllobacterium</taxon>
    </lineage>
</organism>
<evidence type="ECO:0000313" key="3">
    <source>
        <dbReference type="Proteomes" id="UP000241444"/>
    </source>
</evidence>
<protein>
    <submittedName>
        <fullName evidence="2">Succinoglycan biosynthesis protein exoi</fullName>
    </submittedName>
</protein>
<comment type="caution">
    <text evidence="2">The sequence shown here is derived from an EMBL/GenBank/DDBJ whole genome shotgun (WGS) entry which is preliminary data.</text>
</comment>
<dbReference type="InterPro" id="IPR035437">
    <property type="entry name" value="SNase_OB-fold_sf"/>
</dbReference>
<feature type="chain" id="PRO_5015181512" evidence="1">
    <location>
        <begin position="22"/>
        <end position="196"/>
    </location>
</feature>